<dbReference type="InterPro" id="IPR003721">
    <property type="entry name" value="Pantoate_ligase"/>
</dbReference>
<feature type="binding site" evidence="8">
    <location>
        <position position="61"/>
    </location>
    <ligand>
        <name>(R)-pantoate</name>
        <dbReference type="ChEBI" id="CHEBI:15980"/>
    </ligand>
</feature>
<evidence type="ECO:0000256" key="8">
    <source>
        <dbReference type="HAMAP-Rule" id="MF_00158"/>
    </source>
</evidence>
<dbReference type="GO" id="GO:0004592">
    <property type="term" value="F:pantoate-beta-alanine ligase activity"/>
    <property type="evidence" value="ECO:0007669"/>
    <property type="project" value="UniProtKB-UniRule"/>
</dbReference>
<sequence>MKVFHDIQTLRVFLDDIRREGKNIGFVPTMGYLHEGHLSLIEASVKENDITVLSIYINPTQFGPDEDLDHYPRDIENDKKLAVDAGANVIFIPDHHIMYKNNHVTYVQVNGLTHQLCGQSRPTHFQGVTTIVSKLFNIVQPNRAYFGQKDAQQAIVIKRMVMDLNMPITIVVCPIMREADGLAMSSRNTYLNPEERQQATVLYEALQKAKALIDSGERSSKTVKAMMTKLIHTKPSATIDYVSIVGADTLEDIEILEDNILVALAVKIGKTRLIDNLQMEVLAYVH</sequence>
<feature type="binding site" evidence="8">
    <location>
        <begin position="30"/>
        <end position="37"/>
    </location>
    <ligand>
        <name>ATP</name>
        <dbReference type="ChEBI" id="CHEBI:30616"/>
    </ligand>
</feature>
<feature type="binding site" evidence="8">
    <location>
        <begin position="147"/>
        <end position="150"/>
    </location>
    <ligand>
        <name>ATP</name>
        <dbReference type="ChEBI" id="CHEBI:30616"/>
    </ligand>
</feature>
<dbReference type="Gene3D" id="3.40.50.620">
    <property type="entry name" value="HUPs"/>
    <property type="match status" value="1"/>
</dbReference>
<comment type="caution">
    <text evidence="8">Lacks conserved residue(s) required for the propagation of feature annotation.</text>
</comment>
<evidence type="ECO:0000256" key="3">
    <source>
        <dbReference type="ARBA" id="ARBA00022598"/>
    </source>
</evidence>
<keyword evidence="5 8" id="KW-0547">Nucleotide-binding</keyword>
<keyword evidence="4 8" id="KW-0566">Pantothenate biosynthesis</keyword>
<dbReference type="RefSeq" id="WP_212697293.1">
    <property type="nucleotide sequence ID" value="NZ_CP058649.1"/>
</dbReference>
<dbReference type="GO" id="GO:0005829">
    <property type="term" value="C:cytosol"/>
    <property type="evidence" value="ECO:0007669"/>
    <property type="project" value="TreeGrafter"/>
</dbReference>
<dbReference type="Pfam" id="PF02569">
    <property type="entry name" value="Pantoate_ligase"/>
    <property type="match status" value="1"/>
</dbReference>
<feature type="binding site" evidence="8">
    <location>
        <begin position="184"/>
        <end position="187"/>
    </location>
    <ligand>
        <name>ATP</name>
        <dbReference type="ChEBI" id="CHEBI:30616"/>
    </ligand>
</feature>
<dbReference type="FunFam" id="3.40.50.620:FF:000013">
    <property type="entry name" value="Pantothenate synthetase"/>
    <property type="match status" value="1"/>
</dbReference>
<dbReference type="EMBL" id="CP058649">
    <property type="protein sequence ID" value="QUI21823.1"/>
    <property type="molecule type" value="Genomic_DNA"/>
</dbReference>
<comment type="miscellaneous">
    <text evidence="8">The reaction proceeds by a bi uni uni bi ping pong mechanism.</text>
</comment>
<organism evidence="9 10">
    <name type="scientific">Vallitalea pronyensis</name>
    <dbReference type="NCBI Taxonomy" id="1348613"/>
    <lineage>
        <taxon>Bacteria</taxon>
        <taxon>Bacillati</taxon>
        <taxon>Bacillota</taxon>
        <taxon>Clostridia</taxon>
        <taxon>Lachnospirales</taxon>
        <taxon>Vallitaleaceae</taxon>
        <taxon>Vallitalea</taxon>
    </lineage>
</organism>
<evidence type="ECO:0000313" key="10">
    <source>
        <dbReference type="Proteomes" id="UP000683246"/>
    </source>
</evidence>
<evidence type="ECO:0000256" key="6">
    <source>
        <dbReference type="ARBA" id="ARBA00022840"/>
    </source>
</evidence>
<proteinExistence type="inferred from homology"/>
<reference evidence="9" key="1">
    <citation type="submission" date="2020-07" db="EMBL/GenBank/DDBJ databases">
        <title>Vallitalea pronyensis genome.</title>
        <authorList>
            <person name="Postec A."/>
        </authorList>
    </citation>
    <scope>NUCLEOTIDE SEQUENCE</scope>
    <source>
        <strain evidence="9">FatNI3</strain>
    </source>
</reference>
<dbReference type="Gene3D" id="3.30.1300.10">
    <property type="entry name" value="Pantoate-beta-alanine ligase, C-terminal domain"/>
    <property type="match status" value="1"/>
</dbReference>
<dbReference type="CDD" id="cd00560">
    <property type="entry name" value="PanC"/>
    <property type="match status" value="1"/>
</dbReference>
<keyword evidence="8" id="KW-0963">Cytoplasm</keyword>
<evidence type="ECO:0000256" key="4">
    <source>
        <dbReference type="ARBA" id="ARBA00022655"/>
    </source>
</evidence>
<dbReference type="EC" id="6.3.2.1" evidence="8"/>
<evidence type="ECO:0000256" key="1">
    <source>
        <dbReference type="ARBA" id="ARBA00004990"/>
    </source>
</evidence>
<keyword evidence="10" id="KW-1185">Reference proteome</keyword>
<dbReference type="FunFam" id="3.30.1300.10:FF:000001">
    <property type="entry name" value="Pantothenate synthetase"/>
    <property type="match status" value="1"/>
</dbReference>
<evidence type="ECO:0000256" key="2">
    <source>
        <dbReference type="ARBA" id="ARBA00009256"/>
    </source>
</evidence>
<comment type="subcellular location">
    <subcellularLocation>
        <location evidence="8">Cytoplasm</location>
    </subcellularLocation>
</comment>
<feature type="binding site" evidence="8">
    <location>
        <position position="153"/>
    </location>
    <ligand>
        <name>(R)-pantoate</name>
        <dbReference type="ChEBI" id="CHEBI:15980"/>
    </ligand>
</feature>
<gene>
    <name evidence="8" type="primary">panC</name>
    <name evidence="9" type="ORF">HZI73_05715</name>
</gene>
<dbReference type="NCBIfam" id="TIGR00018">
    <property type="entry name" value="panC"/>
    <property type="match status" value="1"/>
</dbReference>
<comment type="catalytic activity">
    <reaction evidence="7 8">
        <text>(R)-pantoate + beta-alanine + ATP = (R)-pantothenate + AMP + diphosphate + H(+)</text>
        <dbReference type="Rhea" id="RHEA:10912"/>
        <dbReference type="ChEBI" id="CHEBI:15378"/>
        <dbReference type="ChEBI" id="CHEBI:15980"/>
        <dbReference type="ChEBI" id="CHEBI:29032"/>
        <dbReference type="ChEBI" id="CHEBI:30616"/>
        <dbReference type="ChEBI" id="CHEBI:33019"/>
        <dbReference type="ChEBI" id="CHEBI:57966"/>
        <dbReference type="ChEBI" id="CHEBI:456215"/>
        <dbReference type="EC" id="6.3.2.1"/>
    </reaction>
</comment>
<dbReference type="UniPathway" id="UPA00028">
    <property type="reaction ID" value="UER00005"/>
</dbReference>
<feature type="active site" description="Proton donor" evidence="8">
    <location>
        <position position="37"/>
    </location>
</feature>
<name>A0A8J8SG14_9FIRM</name>
<dbReference type="PANTHER" id="PTHR21299">
    <property type="entry name" value="CYTIDYLATE KINASE/PANTOATE-BETA-ALANINE LIGASE"/>
    <property type="match status" value="1"/>
</dbReference>
<dbReference type="AlphaFoldDB" id="A0A8J8SG14"/>
<dbReference type="Proteomes" id="UP000683246">
    <property type="component" value="Chromosome"/>
</dbReference>
<dbReference type="KEGG" id="vpy:HZI73_05715"/>
<comment type="function">
    <text evidence="8">Catalyzes the condensation of pantoate with beta-alanine in an ATP-dependent reaction via a pantoyl-adenylate intermediate.</text>
</comment>
<dbReference type="InterPro" id="IPR042176">
    <property type="entry name" value="Pantoate_ligase_C"/>
</dbReference>
<dbReference type="HAMAP" id="MF_00158">
    <property type="entry name" value="PanC"/>
    <property type="match status" value="1"/>
</dbReference>
<dbReference type="SUPFAM" id="SSF52374">
    <property type="entry name" value="Nucleotidylyl transferase"/>
    <property type="match status" value="1"/>
</dbReference>
<evidence type="ECO:0000256" key="5">
    <source>
        <dbReference type="ARBA" id="ARBA00022741"/>
    </source>
</evidence>
<dbReference type="GO" id="GO:0005524">
    <property type="term" value="F:ATP binding"/>
    <property type="evidence" value="ECO:0007669"/>
    <property type="project" value="UniProtKB-KW"/>
</dbReference>
<feature type="binding site" evidence="8">
    <location>
        <position position="61"/>
    </location>
    <ligand>
        <name>beta-alanine</name>
        <dbReference type="ChEBI" id="CHEBI:57966"/>
    </ligand>
</feature>
<comment type="subunit">
    <text evidence="8">Homodimer.</text>
</comment>
<dbReference type="PANTHER" id="PTHR21299:SF1">
    <property type="entry name" value="PANTOATE--BETA-ALANINE LIGASE"/>
    <property type="match status" value="1"/>
</dbReference>
<dbReference type="InterPro" id="IPR014729">
    <property type="entry name" value="Rossmann-like_a/b/a_fold"/>
</dbReference>
<protein>
    <recommendedName>
        <fullName evidence="8">Pantothenate synthetase</fullName>
        <shortName evidence="8">PS</shortName>
        <ecNumber evidence="8">6.3.2.1</ecNumber>
    </recommendedName>
    <alternativeName>
        <fullName evidence="8">Pantoate--beta-alanine ligase</fullName>
    </alternativeName>
    <alternativeName>
        <fullName evidence="8">Pantoate-activating enzyme</fullName>
    </alternativeName>
</protein>
<comment type="similarity">
    <text evidence="2 8">Belongs to the pantothenate synthetase family.</text>
</comment>
<keyword evidence="3 8" id="KW-0436">Ligase</keyword>
<comment type="pathway">
    <text evidence="1 8">Cofactor biosynthesis; (R)-pantothenate biosynthesis; (R)-pantothenate from (R)-pantoate and beta-alanine: step 1/1.</text>
</comment>
<evidence type="ECO:0000256" key="7">
    <source>
        <dbReference type="ARBA" id="ARBA00048258"/>
    </source>
</evidence>
<dbReference type="GO" id="GO:0015940">
    <property type="term" value="P:pantothenate biosynthetic process"/>
    <property type="evidence" value="ECO:0007669"/>
    <property type="project" value="UniProtKB-UniRule"/>
</dbReference>
<accession>A0A8J8SG14</accession>
<evidence type="ECO:0000313" key="9">
    <source>
        <dbReference type="EMBL" id="QUI21823.1"/>
    </source>
</evidence>
<keyword evidence="6 8" id="KW-0067">ATP-binding</keyword>